<gene>
    <name evidence="2" type="ORF">AWB79_06051</name>
</gene>
<sequence length="316" mass="35474">MTQPKELPAGLWESLLPKALMLVDEISKHGGVPNPFFTFGGGTVLMLRYGHRNSKDIDFFVSDPQALGYVTPRLSDVADALCDSQYTEAANFVKLHLEDGEIDFVASPNLLPDAYAFDTWELFQRPVRVETAAEIIAKKMYHRGNQGTARDLFDLSMVAERESDALELARPYIYRHLEAFAAALDAPPPAMKERFAAIEMLNYSPTFEHAVEVVRTFFAELRAVRQRSVNEAESFVSDRGLTLQQIDTTRGEYCGRIIYRTEQHVVQGIGLHEAVVHNIEQLGRNAQSGDELLRIRYHNGQAAVVSVQKPARTTHP</sequence>
<dbReference type="RefSeq" id="WP_063963579.1">
    <property type="nucleotide sequence ID" value="NZ_FCOA02000029.1"/>
</dbReference>
<feature type="domain" description="KfrB" evidence="1">
    <location>
        <begin position="253"/>
        <end position="305"/>
    </location>
</feature>
<dbReference type="STRING" id="1777140.AWB79_06051"/>
<dbReference type="Pfam" id="PF18790">
    <property type="entry name" value="KfrB"/>
    <property type="match status" value="1"/>
</dbReference>
<dbReference type="Pfam" id="PF08843">
    <property type="entry name" value="AbiEii"/>
    <property type="match status" value="1"/>
</dbReference>
<proteinExistence type="predicted"/>
<dbReference type="AlphaFoldDB" id="A0A158CVH9"/>
<dbReference type="Proteomes" id="UP000054851">
    <property type="component" value="Unassembled WGS sequence"/>
</dbReference>
<dbReference type="OrthoDB" id="9013441at2"/>
<dbReference type="InterPro" id="IPR014942">
    <property type="entry name" value="AbiEii"/>
</dbReference>
<dbReference type="EMBL" id="FCOA02000029">
    <property type="protein sequence ID" value="SAK86328.1"/>
    <property type="molecule type" value="Genomic_DNA"/>
</dbReference>
<keyword evidence="3" id="KW-1185">Reference proteome</keyword>
<comment type="caution">
    <text evidence="2">The sequence shown here is derived from an EMBL/GenBank/DDBJ whole genome shotgun (WGS) entry which is preliminary data.</text>
</comment>
<evidence type="ECO:0000259" key="1">
    <source>
        <dbReference type="Pfam" id="PF18790"/>
    </source>
</evidence>
<dbReference type="InterPro" id="IPR040782">
    <property type="entry name" value="KfrB"/>
</dbReference>
<accession>A0A158CVH9</accession>
<reference evidence="2" key="1">
    <citation type="submission" date="2016-01" db="EMBL/GenBank/DDBJ databases">
        <authorList>
            <person name="Peeters C."/>
        </authorList>
    </citation>
    <scope>NUCLEOTIDE SEQUENCE</scope>
    <source>
        <strain evidence="2">LMG 29322</strain>
    </source>
</reference>
<protein>
    <recommendedName>
        <fullName evidence="1">KfrB domain-containing protein</fullName>
    </recommendedName>
</protein>
<evidence type="ECO:0000313" key="2">
    <source>
        <dbReference type="EMBL" id="SAK86328.1"/>
    </source>
</evidence>
<name>A0A158CVH9_9BURK</name>
<evidence type="ECO:0000313" key="3">
    <source>
        <dbReference type="Proteomes" id="UP000054851"/>
    </source>
</evidence>
<organism evidence="2 3">
    <name type="scientific">Caballeronia hypogeia</name>
    <dbReference type="NCBI Taxonomy" id="1777140"/>
    <lineage>
        <taxon>Bacteria</taxon>
        <taxon>Pseudomonadati</taxon>
        <taxon>Pseudomonadota</taxon>
        <taxon>Betaproteobacteria</taxon>
        <taxon>Burkholderiales</taxon>
        <taxon>Burkholderiaceae</taxon>
        <taxon>Caballeronia</taxon>
    </lineage>
</organism>